<dbReference type="Proteomes" id="UP000230002">
    <property type="component" value="Unassembled WGS sequence"/>
</dbReference>
<proteinExistence type="predicted"/>
<evidence type="ECO:0000313" key="1">
    <source>
        <dbReference type="EMBL" id="PIL31117.1"/>
    </source>
</evidence>
<dbReference type="Gene3D" id="3.80.10.10">
    <property type="entry name" value="Ribonuclease Inhibitor"/>
    <property type="match status" value="1"/>
</dbReference>
<comment type="caution">
    <text evidence="1">The sequence shown here is derived from an EMBL/GenBank/DDBJ whole genome shotgun (WGS) entry which is preliminary data.</text>
</comment>
<organism evidence="1 2">
    <name type="scientific">Ganoderma sinense ZZ0214-1</name>
    <dbReference type="NCBI Taxonomy" id="1077348"/>
    <lineage>
        <taxon>Eukaryota</taxon>
        <taxon>Fungi</taxon>
        <taxon>Dikarya</taxon>
        <taxon>Basidiomycota</taxon>
        <taxon>Agaricomycotina</taxon>
        <taxon>Agaricomycetes</taxon>
        <taxon>Polyporales</taxon>
        <taxon>Polyporaceae</taxon>
        <taxon>Ganoderma</taxon>
    </lineage>
</organism>
<protein>
    <submittedName>
        <fullName evidence="1">Uncharacterized protein</fullName>
    </submittedName>
</protein>
<reference evidence="1 2" key="1">
    <citation type="journal article" date="2015" name="Sci. Rep.">
        <title>Chromosome-level genome map provides insights into diverse defense mechanisms in the medicinal fungus Ganoderma sinense.</title>
        <authorList>
            <person name="Zhu Y."/>
            <person name="Xu J."/>
            <person name="Sun C."/>
            <person name="Zhou S."/>
            <person name="Xu H."/>
            <person name="Nelson D.R."/>
            <person name="Qian J."/>
            <person name="Song J."/>
            <person name="Luo H."/>
            <person name="Xiang L."/>
            <person name="Li Y."/>
            <person name="Xu Z."/>
            <person name="Ji A."/>
            <person name="Wang L."/>
            <person name="Lu S."/>
            <person name="Hayward A."/>
            <person name="Sun W."/>
            <person name="Li X."/>
            <person name="Schwartz D.C."/>
            <person name="Wang Y."/>
            <person name="Chen S."/>
        </authorList>
    </citation>
    <scope>NUCLEOTIDE SEQUENCE [LARGE SCALE GENOMIC DNA]</scope>
    <source>
        <strain evidence="1 2">ZZ0214-1</strain>
    </source>
</reference>
<accession>A0A2G8SBH6</accession>
<dbReference type="InterPro" id="IPR032675">
    <property type="entry name" value="LRR_dom_sf"/>
</dbReference>
<dbReference type="EMBL" id="AYKW01000012">
    <property type="protein sequence ID" value="PIL31117.1"/>
    <property type="molecule type" value="Genomic_DNA"/>
</dbReference>
<gene>
    <name evidence="1" type="ORF">GSI_05813</name>
</gene>
<evidence type="ECO:0000313" key="2">
    <source>
        <dbReference type="Proteomes" id="UP000230002"/>
    </source>
</evidence>
<name>A0A2G8SBH6_9APHY</name>
<keyword evidence="2" id="KW-1185">Reference proteome</keyword>
<sequence length="502" mass="57874">MSPIRLSTEESIDGFYRFIFAKEAARAPYIYGLKLPDPEELYGSDFGPSDPQFRTLNDRLITILQAAVHLEYIFFPITANLDPVLTIAAKMTSLRELSIFLIYDSPWEFLSTFRSSLRSLDIREGDIDDSESVSAGLLHNHLANFAPTLEVLNLQYFNNFDIMPSFMTTQFTAVRSLTISNVILFDHFTMEILLRLFPGLDRTLDLDTLQPTHGEDVYLDWREVKQDVQKTCAWPRLDRVVCEAEGVFLMALQCPIRHMETRVPCDQKRYLAPALRHNYPQRLHCVVTFVDGLDDLDGELFPSEGAERLTHLSMVARLEVGWPPKFRLTQIPWPQFRDKMIASLSHLRRLTHLRLVFHYDVFQHDPESDPTLLYATDEADLQLAATELARTIPTLQYVFLINYGKKRKCIPHCTSPNLGRYQTTMWLSSKGWQVVRHHDAERHPDSEPSVADAEVEASCAELSSSAADRIIDEEELYLPRDEEDRLRDFTKRFDGLVQTLEI</sequence>
<dbReference type="SUPFAM" id="SSF52047">
    <property type="entry name" value="RNI-like"/>
    <property type="match status" value="1"/>
</dbReference>
<dbReference type="AlphaFoldDB" id="A0A2G8SBH6"/>